<keyword evidence="1" id="KW-0812">Transmembrane</keyword>
<feature type="transmembrane region" description="Helical" evidence="1">
    <location>
        <begin position="12"/>
        <end position="33"/>
    </location>
</feature>
<gene>
    <name evidence="2" type="ORF">BCV71DRAFT_234846</name>
</gene>
<dbReference type="Proteomes" id="UP000242381">
    <property type="component" value="Unassembled WGS sequence"/>
</dbReference>
<dbReference type="AlphaFoldDB" id="A0A1X0S2L1"/>
<evidence type="ECO:0000313" key="2">
    <source>
        <dbReference type="EMBL" id="ORE18517.1"/>
    </source>
</evidence>
<protein>
    <submittedName>
        <fullName evidence="2">Uncharacterized protein</fullName>
    </submittedName>
</protein>
<proteinExistence type="predicted"/>
<reference evidence="2 3" key="1">
    <citation type="journal article" date="2016" name="Proc. Natl. Acad. Sci. U.S.A.">
        <title>Lipid metabolic changes in an early divergent fungus govern the establishment of a mutualistic symbiosis with endobacteria.</title>
        <authorList>
            <person name="Lastovetsky O.A."/>
            <person name="Gaspar M.L."/>
            <person name="Mondo S.J."/>
            <person name="LaButti K.M."/>
            <person name="Sandor L."/>
            <person name="Grigoriev I.V."/>
            <person name="Henry S.A."/>
            <person name="Pawlowska T.E."/>
        </authorList>
    </citation>
    <scope>NUCLEOTIDE SEQUENCE [LARGE SCALE GENOMIC DNA]</scope>
    <source>
        <strain evidence="2 3">ATCC 11559</strain>
    </source>
</reference>
<feature type="transmembrane region" description="Helical" evidence="1">
    <location>
        <begin position="128"/>
        <end position="148"/>
    </location>
</feature>
<keyword evidence="1" id="KW-0472">Membrane</keyword>
<feature type="transmembrane region" description="Helical" evidence="1">
    <location>
        <begin position="45"/>
        <end position="68"/>
    </location>
</feature>
<organism evidence="2 3">
    <name type="scientific">Rhizopus microsporus</name>
    <dbReference type="NCBI Taxonomy" id="58291"/>
    <lineage>
        <taxon>Eukaryota</taxon>
        <taxon>Fungi</taxon>
        <taxon>Fungi incertae sedis</taxon>
        <taxon>Mucoromycota</taxon>
        <taxon>Mucoromycotina</taxon>
        <taxon>Mucoromycetes</taxon>
        <taxon>Mucorales</taxon>
        <taxon>Mucorineae</taxon>
        <taxon>Rhizopodaceae</taxon>
        <taxon>Rhizopus</taxon>
    </lineage>
</organism>
<evidence type="ECO:0000313" key="3">
    <source>
        <dbReference type="Proteomes" id="UP000242381"/>
    </source>
</evidence>
<sequence>MFFKKLLSRSRLLSVGSLMMKTSTALLKMAFRIAFRVSYTLARGVWRIFLCIASNALEVMLSTLAIVSEEIKNAVFFTRFFIACLATSCLLKRKGFGHLTRGSTAQGFQVPPQKSWGEIALWLAAKSLVTAGAVSLVGLLSATVLYWASLSEIKYNEIRKHYSSQTLGLLYCNEQYCLLQVLFSICMKNIKQSLCKVQRFSCSTSIALWLHYPLPSNTSDITATCRN</sequence>
<name>A0A1X0S2L1_RHIZD</name>
<dbReference type="EMBL" id="KV921328">
    <property type="protein sequence ID" value="ORE18517.1"/>
    <property type="molecule type" value="Genomic_DNA"/>
</dbReference>
<feature type="transmembrane region" description="Helical" evidence="1">
    <location>
        <begin position="74"/>
        <end position="91"/>
    </location>
</feature>
<accession>A0A1X0S2L1</accession>
<evidence type="ECO:0000256" key="1">
    <source>
        <dbReference type="SAM" id="Phobius"/>
    </source>
</evidence>
<keyword evidence="1" id="KW-1133">Transmembrane helix</keyword>